<evidence type="ECO:0000259" key="8">
    <source>
        <dbReference type="PROSITE" id="PS51212"/>
    </source>
</evidence>
<dbReference type="GO" id="GO:0005886">
    <property type="term" value="C:plasma membrane"/>
    <property type="evidence" value="ECO:0007669"/>
    <property type="project" value="TreeGrafter"/>
</dbReference>
<evidence type="ECO:0000256" key="5">
    <source>
        <dbReference type="ARBA" id="ARBA00023136"/>
    </source>
</evidence>
<feature type="domain" description="WSC" evidence="8">
    <location>
        <begin position="208"/>
        <end position="319"/>
    </location>
</feature>
<dbReference type="InterPro" id="IPR051836">
    <property type="entry name" value="Kremen_rcpt"/>
</dbReference>
<accession>A0A6A6WVX8</accession>
<evidence type="ECO:0000256" key="2">
    <source>
        <dbReference type="ARBA" id="ARBA00022692"/>
    </source>
</evidence>
<dbReference type="AlphaFoldDB" id="A0A6A6WVX8"/>
<organism evidence="9 10">
    <name type="scientific">Melanomma pulvis-pyrius CBS 109.77</name>
    <dbReference type="NCBI Taxonomy" id="1314802"/>
    <lineage>
        <taxon>Eukaryota</taxon>
        <taxon>Fungi</taxon>
        <taxon>Dikarya</taxon>
        <taxon>Ascomycota</taxon>
        <taxon>Pezizomycotina</taxon>
        <taxon>Dothideomycetes</taxon>
        <taxon>Pleosporomycetidae</taxon>
        <taxon>Pleosporales</taxon>
        <taxon>Melanommataceae</taxon>
        <taxon>Melanomma</taxon>
    </lineage>
</organism>
<feature type="region of interest" description="Disordered" evidence="7">
    <location>
        <begin position="106"/>
        <end position="186"/>
    </location>
</feature>
<name>A0A6A6WVX8_9PLEO</name>
<dbReference type="EMBL" id="MU002249">
    <property type="protein sequence ID" value="KAF2788083.1"/>
    <property type="molecule type" value="Genomic_DNA"/>
</dbReference>
<evidence type="ECO:0000256" key="7">
    <source>
        <dbReference type="SAM" id="MobiDB-lite"/>
    </source>
</evidence>
<dbReference type="PANTHER" id="PTHR24269">
    <property type="entry name" value="KREMEN PROTEIN"/>
    <property type="match status" value="1"/>
</dbReference>
<reference evidence="9" key="1">
    <citation type="journal article" date="2020" name="Stud. Mycol.">
        <title>101 Dothideomycetes genomes: a test case for predicting lifestyles and emergence of pathogens.</title>
        <authorList>
            <person name="Haridas S."/>
            <person name="Albert R."/>
            <person name="Binder M."/>
            <person name="Bloem J."/>
            <person name="Labutti K."/>
            <person name="Salamov A."/>
            <person name="Andreopoulos B."/>
            <person name="Baker S."/>
            <person name="Barry K."/>
            <person name="Bills G."/>
            <person name="Bluhm B."/>
            <person name="Cannon C."/>
            <person name="Castanera R."/>
            <person name="Culley D."/>
            <person name="Daum C."/>
            <person name="Ezra D."/>
            <person name="Gonzalez J."/>
            <person name="Henrissat B."/>
            <person name="Kuo A."/>
            <person name="Liang C."/>
            <person name="Lipzen A."/>
            <person name="Lutzoni F."/>
            <person name="Magnuson J."/>
            <person name="Mondo S."/>
            <person name="Nolan M."/>
            <person name="Ohm R."/>
            <person name="Pangilinan J."/>
            <person name="Park H.-J."/>
            <person name="Ramirez L."/>
            <person name="Alfaro M."/>
            <person name="Sun H."/>
            <person name="Tritt A."/>
            <person name="Yoshinaga Y."/>
            <person name="Zwiers L.-H."/>
            <person name="Turgeon B."/>
            <person name="Goodwin S."/>
            <person name="Spatafora J."/>
            <person name="Crous P."/>
            <person name="Grigoriev I."/>
        </authorList>
    </citation>
    <scope>NUCLEOTIDE SEQUENCE</scope>
    <source>
        <strain evidence="9">CBS 109.77</strain>
    </source>
</reference>
<evidence type="ECO:0000256" key="3">
    <source>
        <dbReference type="ARBA" id="ARBA00022729"/>
    </source>
</evidence>
<dbReference type="OrthoDB" id="2019572at2759"/>
<dbReference type="PRINTS" id="PR01217">
    <property type="entry name" value="PRICHEXTENSN"/>
</dbReference>
<dbReference type="PANTHER" id="PTHR24269:SF16">
    <property type="entry name" value="PROTEIN SLG1"/>
    <property type="match status" value="1"/>
</dbReference>
<feature type="compositionally biased region" description="Pro residues" evidence="7">
    <location>
        <begin position="106"/>
        <end position="124"/>
    </location>
</feature>
<keyword evidence="6" id="KW-0325">Glycoprotein</keyword>
<sequence length="408" mass="43238">MQKGPHNPSPTRAPLRRLLRRYPTLQVCKNFCDTQPPNGTDPGGPYKYVGVEFGIQCRCGNEFKHSPGVNDPTLCDKPCAGDPRQICGGANHITLFSNLAWALPTTPNPSPNSPPTVPGNPVPVPNGGVPLPNSPPINQVPPPNAGVPSPNIPPVNQVPAPNAGFPSPNVPPVNQVPAPNAGIPSPNVPPVNQVPAPNAGVPSQDFSLLQYQGCFVSNAVNSQGVTVRLFYGDPFIMPGNVTYEFCKSYCDAIPANNPAGNPPGPYKYIGLENGNTCRCGNVPRYSLGSSDPRLCTKTCQGNSNQICGGTNGITLFMNPNWVDPLASVGTSPNVPLPNVPLPNVPLPNVPAPNIPAPNVQVPNIPAPNVPSVNPVQESIMPDLTRTRHHADRKRKCTSLGIKRSLYYR</sequence>
<dbReference type="Pfam" id="PF01822">
    <property type="entry name" value="WSC"/>
    <property type="match status" value="2"/>
</dbReference>
<feature type="compositionally biased region" description="Pro residues" evidence="7">
    <location>
        <begin position="132"/>
        <end position="153"/>
    </location>
</feature>
<evidence type="ECO:0000256" key="4">
    <source>
        <dbReference type="ARBA" id="ARBA00022989"/>
    </source>
</evidence>
<keyword evidence="10" id="KW-1185">Reference proteome</keyword>
<keyword evidence="4" id="KW-1133">Transmembrane helix</keyword>
<evidence type="ECO:0000256" key="6">
    <source>
        <dbReference type="ARBA" id="ARBA00023180"/>
    </source>
</evidence>
<gene>
    <name evidence="9" type="ORF">K505DRAFT_342392</name>
</gene>
<dbReference type="Proteomes" id="UP000799757">
    <property type="component" value="Unassembled WGS sequence"/>
</dbReference>
<evidence type="ECO:0000313" key="9">
    <source>
        <dbReference type="EMBL" id="KAF2788083.1"/>
    </source>
</evidence>
<dbReference type="PROSITE" id="PS51212">
    <property type="entry name" value="WSC"/>
    <property type="match status" value="2"/>
</dbReference>
<proteinExistence type="predicted"/>
<keyword evidence="5" id="KW-0472">Membrane</keyword>
<feature type="domain" description="WSC" evidence="8">
    <location>
        <begin position="1"/>
        <end position="99"/>
    </location>
</feature>
<evidence type="ECO:0000313" key="10">
    <source>
        <dbReference type="Proteomes" id="UP000799757"/>
    </source>
</evidence>
<protein>
    <recommendedName>
        <fullName evidence="8">WSC domain-containing protein</fullName>
    </recommendedName>
</protein>
<keyword evidence="3" id="KW-0732">Signal</keyword>
<keyword evidence="2" id="KW-0812">Transmembrane</keyword>
<comment type="subcellular location">
    <subcellularLocation>
        <location evidence="1">Membrane</location>
        <topology evidence="1">Single-pass membrane protein</topology>
    </subcellularLocation>
</comment>
<evidence type="ECO:0000256" key="1">
    <source>
        <dbReference type="ARBA" id="ARBA00004167"/>
    </source>
</evidence>
<dbReference type="InterPro" id="IPR002889">
    <property type="entry name" value="WSC_carb-bd"/>
</dbReference>